<evidence type="ECO:0000256" key="2">
    <source>
        <dbReference type="SAM" id="Phobius"/>
    </source>
</evidence>
<feature type="transmembrane region" description="Helical" evidence="2">
    <location>
        <begin position="37"/>
        <end position="61"/>
    </location>
</feature>
<proteinExistence type="predicted"/>
<keyword evidence="2" id="KW-0812">Transmembrane</keyword>
<evidence type="ECO:0000313" key="3">
    <source>
        <dbReference type="EMBL" id="PWJ56128.1"/>
    </source>
</evidence>
<evidence type="ECO:0000256" key="1">
    <source>
        <dbReference type="SAM" id="MobiDB-lite"/>
    </source>
</evidence>
<name>A0A316AFV0_9ACTN</name>
<sequence>MDARAWRIAGSAVVALLALVALVVWRADALAGGWLLALRVTGLVAVAGLLTVVVLAALAALRPPAPPQVLVRVPVSGAPLTTTTPGRAAAPLAALVVLAVATSAPALVVLVLARGSASAAAELAAASQTPSETTTPPETTTPSAPATSSAPPSSSLSQPSIQPAPPQSTAVSPSQLPPAATAGAGCELVVVRGDSLWRLAQAQLGESASAADIDARWRALYAANVDAIGSDPDVLAQGLVLRGCS</sequence>
<reference evidence="3 4" key="1">
    <citation type="submission" date="2018-03" db="EMBL/GenBank/DDBJ databases">
        <title>Genomic Encyclopedia of Archaeal and Bacterial Type Strains, Phase II (KMG-II): from individual species to whole genera.</title>
        <authorList>
            <person name="Goeker M."/>
        </authorList>
    </citation>
    <scope>NUCLEOTIDE SEQUENCE [LARGE SCALE GENOMIC DNA]</scope>
    <source>
        <strain evidence="3 4">DSM 44889</strain>
    </source>
</reference>
<feature type="transmembrane region" description="Helical" evidence="2">
    <location>
        <begin position="88"/>
        <end position="113"/>
    </location>
</feature>
<gene>
    <name evidence="3" type="ORF">BXY45_101103</name>
</gene>
<keyword evidence="2" id="KW-0472">Membrane</keyword>
<keyword evidence="2" id="KW-1133">Transmembrane helix</keyword>
<dbReference type="Proteomes" id="UP000245469">
    <property type="component" value="Unassembled WGS sequence"/>
</dbReference>
<feature type="region of interest" description="Disordered" evidence="1">
    <location>
        <begin position="124"/>
        <end position="178"/>
    </location>
</feature>
<dbReference type="OrthoDB" id="3210682at2"/>
<dbReference type="AlphaFoldDB" id="A0A316AFV0"/>
<dbReference type="RefSeq" id="WP_146211027.1">
    <property type="nucleotide sequence ID" value="NZ_QGDQ01000001.1"/>
</dbReference>
<evidence type="ECO:0000313" key="4">
    <source>
        <dbReference type="Proteomes" id="UP000245469"/>
    </source>
</evidence>
<comment type="caution">
    <text evidence="3">The sequence shown here is derived from an EMBL/GenBank/DDBJ whole genome shotgun (WGS) entry which is preliminary data.</text>
</comment>
<dbReference type="EMBL" id="QGDQ01000001">
    <property type="protein sequence ID" value="PWJ56128.1"/>
    <property type="molecule type" value="Genomic_DNA"/>
</dbReference>
<protein>
    <recommendedName>
        <fullName evidence="5">LysM domain-containing protein</fullName>
    </recommendedName>
</protein>
<organism evidence="3 4">
    <name type="scientific">Quadrisphaera granulorum</name>
    <dbReference type="NCBI Taxonomy" id="317664"/>
    <lineage>
        <taxon>Bacteria</taxon>
        <taxon>Bacillati</taxon>
        <taxon>Actinomycetota</taxon>
        <taxon>Actinomycetes</taxon>
        <taxon>Kineosporiales</taxon>
        <taxon>Kineosporiaceae</taxon>
        <taxon>Quadrisphaera</taxon>
    </lineage>
</organism>
<keyword evidence="4" id="KW-1185">Reference proteome</keyword>
<feature type="transmembrane region" description="Helical" evidence="2">
    <location>
        <begin position="6"/>
        <end position="25"/>
    </location>
</feature>
<feature type="compositionally biased region" description="Low complexity" evidence="1">
    <location>
        <begin position="124"/>
        <end position="161"/>
    </location>
</feature>
<accession>A0A316AFV0</accession>
<evidence type="ECO:0008006" key="5">
    <source>
        <dbReference type="Google" id="ProtNLM"/>
    </source>
</evidence>